<gene>
    <name evidence="2" type="ORF">LJ752_14740</name>
</gene>
<accession>A0ABS8GKU1</accession>
<comment type="caution">
    <text evidence="2">The sequence shown here is derived from an EMBL/GenBank/DDBJ whole genome shotgun (WGS) entry which is preliminary data.</text>
</comment>
<reference evidence="2" key="1">
    <citation type="submission" date="2021-10" db="EMBL/GenBank/DDBJ databases">
        <title>Novel species in genus Arthrobacter.</title>
        <authorList>
            <person name="Liu Y."/>
        </authorList>
    </citation>
    <scope>NUCLEOTIDE SEQUENCE</scope>
    <source>
        <strain evidence="2">Zg-Y786</strain>
    </source>
</reference>
<sequence length="138" mass="15262">MMVVFQGFDGRFCPSGPISVAFVFWPLRKQRPRNVDSAADLNAGQVYSGHARDKMPWETESGDQWAWIGRDTSRDHKVNPMDFEFGSHAFGTDTGGDAGRIVTDHSTLMSDNGAQAGYLDKGTEPLKIRPGQLKGKWS</sequence>
<dbReference type="RefSeq" id="WP_227892239.1">
    <property type="nucleotide sequence ID" value="NZ_JAJFZQ010000009.1"/>
</dbReference>
<evidence type="ECO:0000313" key="3">
    <source>
        <dbReference type="Proteomes" id="UP001139168"/>
    </source>
</evidence>
<protein>
    <submittedName>
        <fullName evidence="2">Uncharacterized protein</fullName>
    </submittedName>
</protein>
<keyword evidence="3" id="KW-1185">Reference proteome</keyword>
<evidence type="ECO:0000256" key="1">
    <source>
        <dbReference type="SAM" id="MobiDB-lite"/>
    </source>
</evidence>
<dbReference type="EMBL" id="JAJFZQ010000009">
    <property type="protein sequence ID" value="MCC3267294.1"/>
    <property type="molecule type" value="Genomic_DNA"/>
</dbReference>
<proteinExistence type="predicted"/>
<feature type="region of interest" description="Disordered" evidence="1">
    <location>
        <begin position="114"/>
        <end position="138"/>
    </location>
</feature>
<evidence type="ECO:0000313" key="2">
    <source>
        <dbReference type="EMBL" id="MCC3267294.1"/>
    </source>
</evidence>
<organism evidence="2 3">
    <name type="scientific">Arthrobacter gengyunqii</name>
    <dbReference type="NCBI Taxonomy" id="2886940"/>
    <lineage>
        <taxon>Bacteria</taxon>
        <taxon>Bacillati</taxon>
        <taxon>Actinomycetota</taxon>
        <taxon>Actinomycetes</taxon>
        <taxon>Micrococcales</taxon>
        <taxon>Micrococcaceae</taxon>
        <taxon>Arthrobacter</taxon>
    </lineage>
</organism>
<name>A0ABS8GKU1_9MICC</name>
<dbReference type="Proteomes" id="UP001139168">
    <property type="component" value="Unassembled WGS sequence"/>
</dbReference>